<dbReference type="Pfam" id="PF03352">
    <property type="entry name" value="Adenine_glyco"/>
    <property type="match status" value="1"/>
</dbReference>
<dbReference type="InterPro" id="IPR011257">
    <property type="entry name" value="DNA_glycosylase"/>
</dbReference>
<dbReference type="EMBL" id="LQOF01000204">
    <property type="protein sequence ID" value="KXT69167.1"/>
    <property type="molecule type" value="Genomic_DNA"/>
</dbReference>
<evidence type="ECO:0000313" key="1">
    <source>
        <dbReference type="EMBL" id="KXT69167.1"/>
    </source>
</evidence>
<dbReference type="PANTHER" id="PTHR30037:SF4">
    <property type="entry name" value="DNA-3-METHYLADENINE GLYCOSYLASE I"/>
    <property type="match status" value="1"/>
</dbReference>
<evidence type="ECO:0000313" key="2">
    <source>
        <dbReference type="EMBL" id="KXU09097.1"/>
    </source>
</evidence>
<reference evidence="3 4" key="1">
    <citation type="submission" date="2016-01" db="EMBL/GenBank/DDBJ databases">
        <title>Highly variable Streptococcus oralis are common among viridans streptococci isolated from primates.</title>
        <authorList>
            <person name="Denapaite D."/>
            <person name="Rieger M."/>
            <person name="Koendgen S."/>
            <person name="Brueckner R."/>
            <person name="Ochigava I."/>
            <person name="Kappeler P."/>
            <person name="Maetz-Rensing K."/>
            <person name="Leendertz F."/>
            <person name="Hakenbeck R."/>
        </authorList>
    </citation>
    <scope>NUCLEOTIDE SEQUENCE [LARGE SCALE GENOMIC DNA]</scope>
    <source>
        <strain evidence="1 3">DD02</strain>
        <strain evidence="2 4">DD03</strain>
    </source>
</reference>
<keyword evidence="2" id="KW-0378">Hydrolase</keyword>
<dbReference type="SUPFAM" id="SSF48150">
    <property type="entry name" value="DNA-glycosylase"/>
    <property type="match status" value="1"/>
</dbReference>
<proteinExistence type="predicted"/>
<dbReference type="Gene3D" id="1.10.340.30">
    <property type="entry name" value="Hypothetical protein, domain 2"/>
    <property type="match status" value="1"/>
</dbReference>
<dbReference type="Proteomes" id="UP000070198">
    <property type="component" value="Unassembled WGS sequence"/>
</dbReference>
<dbReference type="GO" id="GO:0008725">
    <property type="term" value="F:DNA-3-methyladenine glycosylase activity"/>
    <property type="evidence" value="ECO:0007669"/>
    <property type="project" value="UniProtKB-EC"/>
</dbReference>
<gene>
    <name evidence="1" type="ORF">SGADD02_00980</name>
    <name evidence="2" type="ORF">SGADD03_01043</name>
</gene>
<dbReference type="EMBL" id="LQXV01000172">
    <property type="protein sequence ID" value="KXU09097.1"/>
    <property type="molecule type" value="Genomic_DNA"/>
</dbReference>
<dbReference type="EC" id="3.2.2.20" evidence="2"/>
<accession>A0A139R2Z6</accession>
<keyword evidence="2" id="KW-0326">Glycosidase</keyword>
<protein>
    <submittedName>
        <fullName evidence="2">DNA-3-methyladenine glycosylase</fullName>
        <ecNumber evidence="2">3.2.2.20</ecNumber>
    </submittedName>
</protein>
<dbReference type="AlphaFoldDB" id="A0A139R2Z6"/>
<dbReference type="GO" id="GO:0006284">
    <property type="term" value="P:base-excision repair"/>
    <property type="evidence" value="ECO:0007669"/>
    <property type="project" value="InterPro"/>
</dbReference>
<dbReference type="Proteomes" id="UP000071927">
    <property type="component" value="Unassembled WGS sequence"/>
</dbReference>
<evidence type="ECO:0000313" key="4">
    <source>
        <dbReference type="Proteomes" id="UP000071927"/>
    </source>
</evidence>
<dbReference type="InterPro" id="IPR005019">
    <property type="entry name" value="Adenine_glyco"/>
</dbReference>
<dbReference type="InterPro" id="IPR052891">
    <property type="entry name" value="DNA-3mA_glycosylase"/>
</dbReference>
<sequence>MLTKWFPDDILYQRYYPDHPLYRRYMEEEWGIPSHDDCHIFELLTIGVFAAGLNWHASFIKRPRLAEAFHHWDIDSIAKMTDKDVDDLMAMDGIIHNRRKIEATIKNAKAVQAIQKIYGSFDEFLWTLVNHKQKRLTIQRISELFPTTPESDAIAKQLKEHGFSFTGSVTVYAFMVTIGLVNARLDGKGLE</sequence>
<evidence type="ECO:0000313" key="3">
    <source>
        <dbReference type="Proteomes" id="UP000070198"/>
    </source>
</evidence>
<dbReference type="PANTHER" id="PTHR30037">
    <property type="entry name" value="DNA-3-METHYLADENINE GLYCOSYLASE 1"/>
    <property type="match status" value="1"/>
</dbReference>
<dbReference type="PATRIC" id="fig|315405.11.peg.1155"/>
<comment type="caution">
    <text evidence="2">The sequence shown here is derived from an EMBL/GenBank/DDBJ whole genome shotgun (WGS) entry which is preliminary data.</text>
</comment>
<dbReference type="RefSeq" id="WP_061458547.1">
    <property type="nucleotide sequence ID" value="NZ_KQ968746.1"/>
</dbReference>
<organism evidence="2 4">
    <name type="scientific">Streptococcus gallolyticus</name>
    <dbReference type="NCBI Taxonomy" id="315405"/>
    <lineage>
        <taxon>Bacteria</taxon>
        <taxon>Bacillati</taxon>
        <taxon>Bacillota</taxon>
        <taxon>Bacilli</taxon>
        <taxon>Lactobacillales</taxon>
        <taxon>Streptococcaceae</taxon>
        <taxon>Streptococcus</taxon>
    </lineage>
</organism>
<name>A0A139R2Z6_9STRE</name>